<dbReference type="Gene3D" id="2.10.110.30">
    <property type="match status" value="1"/>
</dbReference>
<evidence type="ECO:0000256" key="9">
    <source>
        <dbReference type="ARBA" id="ARBA00022723"/>
    </source>
</evidence>
<evidence type="ECO:0000256" key="5">
    <source>
        <dbReference type="ARBA" id="ARBA00022454"/>
    </source>
</evidence>
<dbReference type="GO" id="GO:0031507">
    <property type="term" value="P:heterochromatin formation"/>
    <property type="evidence" value="ECO:0007669"/>
    <property type="project" value="Ensembl"/>
</dbReference>
<proteinExistence type="inferred from homology"/>
<evidence type="ECO:0000256" key="20">
    <source>
        <dbReference type="SAM" id="MobiDB-lite"/>
    </source>
</evidence>
<keyword evidence="12 19" id="KW-0862">Zinc</keyword>
<sequence>MASELEPEVQAIDRSLLECSAEETAGKWLQATDLASEVYQHLAYYVPKIYCRGPNPFPQKEDTLAHQVLLGPMEWYLCGEDPGLGFSKLEQTNKPSHLCGRVFKVGEPTYSCRDCAVDPTCVLCMECFLGSIHRDHRYRMTTSGGGGFCDCGDTEAWKEGPYCQKHELNTSEIEEEEDPLVHLSEDVIARTYNIFAIMFRYAVEILTWEKESELPPDLEMVEKSDTYYCMLFNDEVHTYEQVIYTLQKAVNCTQKEAIGFATTVDRDGRRSVRYGDFQYCEQAKSVIVRNTSRQTKPLKVQVMHSSIVAHQNFGLKLLSWLGSIIGYSDGLRRILCQVGLQEGPDGENSSLVDRLMLNDSKLWKGARSVYHQLFMSSLLMDLKYKKLFAVRFAKNYERLQSDYVTDDHDREFSIADLSVQIFTVPSLARMLITEENLMTIIIKTFMDHLRHRDAQGRFQFERYTALQAFKFRRVQSLILDLKYVLISKPTEWSDDLRQKFLEGFDAFLELLKCMQGMDPVTRQVGQHIEMEPEWEAAFTLQMKLTHVISMMQDWCALDEKVLIEAYKKCLAVLMQCHGGFTDGEQPVTLSICGHSVETIRYCVSKEKVSIHLPVSRLLAGLHVLLSKSEVAYKFPELLPLSELSPPMLIEHPLRCLVLCAQVHAGMWRRNGFSLVNQIYYYHNVKCRREMFDKDIVMLQTGVSMMDPNHFLMIMLSRFELYQIFSTPDYGKKISSETSHKDLVQQNNTLIEEMLYLIIMLVGERFIPGVGQVNATDEIKREIIHQLSIKPMAHSELVKSLPEDENKETGMENVIEAVAHFKKPGLTGRGMYELKPECAKQFNLYFYHFSRAEQSKAEEAQRKLKRQNKEDTALPPPVLPPFCPLFASLVNILQSDVMLLIMRTILQWTVEHSGYAWSESMLQRVLHLIGMALQEEKQHLENVMEEHVVTFTFTQKISKPGEAPNNSPSILAMLETLQNAPYLEVHKDMIRWILKTFNAIMKIRESSSTSPAAETEGAIMEESSRDKDKAERKRKAEIARLRREKIMAQMSEMQRHFIDENKELFQQTLELDTSLSAVLDNSPVVSDMTLTALGPAQTQVPEQRQFVTCILCQEEQEVKVESRAMVLAAFVQRSTVLSKDRSKFIQDPEKYDPLFMHPDLSCGTHTSSCGHIMHAHCWQRYFDSVQAKEQRRQQRLRLHTSYDVENGEFLCPLCECLSNTVIPLLLPPRNIFYSRLNFSDQPNLTQWIRTISQQIKALQVLRKEERTPNIALSKNLENMDELQLPEGFRPDFHPKNPYSESIKEMLTTFGTATYKVGLKVHPNEEDPRVPIMCWGSCAYTIQSIERILSDEDKPLFGPFPCRLDDCLRSLTRFASAHWTVASLSVVQGHFCKLFASLVPGDNSGDLPCILDIDMFHLLVGLVLSFPALHCQDFSGISLGTGDLHIFHLVTMAHIVQILLTSCTEENGMDQENAGGEEELAVLALYKTLHQCTGSALKEIPSGWHLWRNVRAGIMPFLRCSALFFHYLNGVPSPPEIQASGTSHFEQLCNYLSLPNNLICLFQENKEIMKLLIESWCHNIEVKRYLEGERDAISYPRESNRLIDLPEDYSSLINQASNFSCPKSGGDKSRAPTLCLVCGTLLCSQSYCCQTELEGEDVGACTAHTYSCGSGVGVFLRVRECQVLFLAGKTKGCFYSPPYLDDYGETDQGLRRGNPLHLCKERFKKIQKLWHQHSITEEIGHAQEANQTLVGIDWQHL</sequence>
<dbReference type="Ensembl" id="ENSCWAT00000025940.1">
    <property type="protein sequence ID" value="ENSCWAP00000023931.1"/>
    <property type="gene ID" value="ENSCWAG00000018212.1"/>
</dbReference>
<comment type="pathway">
    <text evidence="4 19">Protein modification; protein ubiquitination.</text>
</comment>
<feature type="region of interest" description="Disordered" evidence="20">
    <location>
        <begin position="1005"/>
        <end position="1034"/>
    </location>
</feature>
<keyword evidence="8 19" id="KW-0808">Transferase</keyword>
<evidence type="ECO:0000256" key="14">
    <source>
        <dbReference type="ARBA" id="ARBA00022990"/>
    </source>
</evidence>
<dbReference type="Pfam" id="PF18995">
    <property type="entry name" value="PRT6_C"/>
    <property type="match status" value="1"/>
</dbReference>
<comment type="similarity">
    <text evidence="17 19">Belongs to the E3 ubiquitin-protein ligase UBR1-like family.</text>
</comment>
<dbReference type="GO" id="GO:0000785">
    <property type="term" value="C:chromatin"/>
    <property type="evidence" value="ECO:0007669"/>
    <property type="project" value="Ensembl"/>
</dbReference>
<feature type="zinc finger region" description="UBR-type" evidence="18">
    <location>
        <begin position="97"/>
        <end position="168"/>
    </location>
</feature>
<evidence type="ECO:0000256" key="2">
    <source>
        <dbReference type="ARBA" id="ARBA00004123"/>
    </source>
</evidence>
<dbReference type="SMART" id="SM00396">
    <property type="entry name" value="ZnF_UBR1"/>
    <property type="match status" value="1"/>
</dbReference>
<keyword evidence="23" id="KW-1185">Reference proteome</keyword>
<evidence type="ECO:0000256" key="17">
    <source>
        <dbReference type="ARBA" id="ARBA00046341"/>
    </source>
</evidence>
<name>A0A8C3X649_9CETA</name>
<dbReference type="InterPro" id="IPR003769">
    <property type="entry name" value="ClpS_core"/>
</dbReference>
<keyword evidence="11 19" id="KW-0833">Ubl conjugation pathway</keyword>
<dbReference type="EC" id="2.3.2.27" evidence="19"/>
<dbReference type="UniPathway" id="UPA00143"/>
<dbReference type="GO" id="GO:0005737">
    <property type="term" value="C:cytoplasm"/>
    <property type="evidence" value="ECO:0007669"/>
    <property type="project" value="TreeGrafter"/>
</dbReference>
<evidence type="ECO:0000256" key="10">
    <source>
        <dbReference type="ARBA" id="ARBA00022771"/>
    </source>
</evidence>
<feature type="compositionally biased region" description="Low complexity" evidence="20">
    <location>
        <begin position="1005"/>
        <end position="1015"/>
    </location>
</feature>
<keyword evidence="14" id="KW-0007">Acetylation</keyword>
<dbReference type="GO" id="GO:0007141">
    <property type="term" value="P:male meiosis I"/>
    <property type="evidence" value="ECO:0007669"/>
    <property type="project" value="Ensembl"/>
</dbReference>
<feature type="compositionally biased region" description="Basic and acidic residues" evidence="20">
    <location>
        <begin position="1021"/>
        <end position="1034"/>
    </location>
</feature>
<dbReference type="Gene3D" id="1.10.10.2670">
    <property type="entry name" value="E3 ubiquitin-protein ligase"/>
    <property type="match status" value="1"/>
</dbReference>
<dbReference type="InterPro" id="IPR003126">
    <property type="entry name" value="Znf_UBR"/>
</dbReference>
<dbReference type="GO" id="GO:0000151">
    <property type="term" value="C:ubiquitin ligase complex"/>
    <property type="evidence" value="ECO:0007669"/>
    <property type="project" value="Ensembl"/>
</dbReference>
<organism evidence="22 23">
    <name type="scientific">Catagonus wagneri</name>
    <name type="common">Chacoan peccary</name>
    <dbReference type="NCBI Taxonomy" id="51154"/>
    <lineage>
        <taxon>Eukaryota</taxon>
        <taxon>Metazoa</taxon>
        <taxon>Chordata</taxon>
        <taxon>Craniata</taxon>
        <taxon>Vertebrata</taxon>
        <taxon>Euteleostomi</taxon>
        <taxon>Mammalia</taxon>
        <taxon>Eutheria</taxon>
        <taxon>Laurasiatheria</taxon>
        <taxon>Artiodactyla</taxon>
        <taxon>Suina</taxon>
        <taxon>Tayassuidae</taxon>
        <taxon>Catagonus</taxon>
    </lineage>
</organism>
<keyword evidence="9 19" id="KW-0479">Metal-binding</keyword>
<dbReference type="GO" id="GO:0007131">
    <property type="term" value="P:reciprocal meiotic recombination"/>
    <property type="evidence" value="ECO:0007669"/>
    <property type="project" value="Ensembl"/>
</dbReference>
<keyword evidence="15" id="KW-0175">Coiled coil</keyword>
<reference evidence="22" key="2">
    <citation type="submission" date="2025-09" db="UniProtKB">
        <authorList>
            <consortium name="Ensembl"/>
        </authorList>
    </citation>
    <scope>IDENTIFICATION</scope>
</reference>
<dbReference type="GO" id="GO:0050862">
    <property type="term" value="P:positive regulation of T cell receptor signaling pathway"/>
    <property type="evidence" value="ECO:0007669"/>
    <property type="project" value="Ensembl"/>
</dbReference>
<evidence type="ECO:0000256" key="12">
    <source>
        <dbReference type="ARBA" id="ARBA00022833"/>
    </source>
</evidence>
<keyword evidence="5" id="KW-0158">Chromosome</keyword>
<dbReference type="Gene3D" id="3.30.1390.10">
    <property type="match status" value="1"/>
</dbReference>
<dbReference type="InterPro" id="IPR055194">
    <property type="entry name" value="UBR1-like_WH"/>
</dbReference>
<keyword evidence="7" id="KW-0597">Phosphoprotein</keyword>
<dbReference type="Pfam" id="PF02207">
    <property type="entry name" value="zf-UBR"/>
    <property type="match status" value="1"/>
</dbReference>
<evidence type="ECO:0000256" key="19">
    <source>
        <dbReference type="RuleBase" id="RU366018"/>
    </source>
</evidence>
<dbReference type="Pfam" id="PF02617">
    <property type="entry name" value="ClpS"/>
    <property type="match status" value="1"/>
</dbReference>
<feature type="domain" description="UBR-type" evidence="21">
    <location>
        <begin position="97"/>
        <end position="168"/>
    </location>
</feature>
<evidence type="ECO:0000256" key="18">
    <source>
        <dbReference type="PROSITE-ProRule" id="PRU00508"/>
    </source>
</evidence>
<evidence type="ECO:0000256" key="4">
    <source>
        <dbReference type="ARBA" id="ARBA00004906"/>
    </source>
</evidence>
<comment type="subcellular location">
    <subcellularLocation>
        <location evidence="3">Chromosome</location>
    </subcellularLocation>
    <subcellularLocation>
        <location evidence="2">Nucleus</location>
    </subcellularLocation>
</comment>
<comment type="catalytic activity">
    <reaction evidence="1 19">
        <text>S-ubiquitinyl-[E2 ubiquitin-conjugating enzyme]-L-cysteine + [acceptor protein]-L-lysine = [E2 ubiquitin-conjugating enzyme]-L-cysteine + N(6)-ubiquitinyl-[acceptor protein]-L-lysine.</text>
        <dbReference type="EC" id="2.3.2.27"/>
    </reaction>
</comment>
<dbReference type="GO" id="GO:0032007">
    <property type="term" value="P:negative regulation of TOR signaling"/>
    <property type="evidence" value="ECO:0007669"/>
    <property type="project" value="Ensembl"/>
</dbReference>
<dbReference type="InterPro" id="IPR044046">
    <property type="entry name" value="E3_ligase_UBR-like_C"/>
</dbReference>
<dbReference type="CDD" id="cd16686">
    <property type="entry name" value="RING-H2_UBR2"/>
    <property type="match status" value="1"/>
</dbReference>
<dbReference type="GeneTree" id="ENSGT00950000183075"/>
<dbReference type="InterPro" id="IPR039164">
    <property type="entry name" value="UBR1-like"/>
</dbReference>
<dbReference type="SUPFAM" id="SSF46785">
    <property type="entry name" value="Winged helix' DNA-binding domain"/>
    <property type="match status" value="1"/>
</dbReference>
<dbReference type="Proteomes" id="UP000694540">
    <property type="component" value="Unplaced"/>
</dbReference>
<evidence type="ECO:0000256" key="7">
    <source>
        <dbReference type="ARBA" id="ARBA00022553"/>
    </source>
</evidence>
<evidence type="ECO:0000313" key="23">
    <source>
        <dbReference type="Proteomes" id="UP000694540"/>
    </source>
</evidence>
<evidence type="ECO:0000256" key="1">
    <source>
        <dbReference type="ARBA" id="ARBA00000900"/>
    </source>
</evidence>
<dbReference type="GO" id="GO:0005634">
    <property type="term" value="C:nucleus"/>
    <property type="evidence" value="ECO:0007669"/>
    <property type="project" value="UniProtKB-SubCell"/>
</dbReference>
<dbReference type="InterPro" id="IPR036390">
    <property type="entry name" value="WH_DNA-bd_sf"/>
</dbReference>
<dbReference type="PANTHER" id="PTHR21497:SF28">
    <property type="entry name" value="E3 UBIQUITIN-PROTEIN LIGASE UBR2"/>
    <property type="match status" value="1"/>
</dbReference>
<evidence type="ECO:0000256" key="8">
    <source>
        <dbReference type="ARBA" id="ARBA00022679"/>
    </source>
</evidence>
<dbReference type="GO" id="GO:0070534">
    <property type="term" value="P:protein K63-linked ubiquitination"/>
    <property type="evidence" value="ECO:0007669"/>
    <property type="project" value="Ensembl"/>
</dbReference>
<dbReference type="GO" id="GO:0050852">
    <property type="term" value="P:T cell receptor signaling pathway"/>
    <property type="evidence" value="ECO:0007669"/>
    <property type="project" value="Ensembl"/>
</dbReference>
<evidence type="ECO:0000256" key="15">
    <source>
        <dbReference type="ARBA" id="ARBA00023054"/>
    </source>
</evidence>
<dbReference type="InterPro" id="IPR042065">
    <property type="entry name" value="E3_ELL-like"/>
</dbReference>
<keyword evidence="6" id="KW-1017">Isopeptide bond</keyword>
<keyword evidence="16" id="KW-0539">Nucleus</keyword>
<evidence type="ECO:0000256" key="3">
    <source>
        <dbReference type="ARBA" id="ARBA00004286"/>
    </source>
</evidence>
<dbReference type="SUPFAM" id="SSF54736">
    <property type="entry name" value="ClpS-like"/>
    <property type="match status" value="1"/>
</dbReference>
<evidence type="ECO:0000256" key="11">
    <source>
        <dbReference type="ARBA" id="ARBA00022786"/>
    </source>
</evidence>
<dbReference type="PROSITE" id="PS51157">
    <property type="entry name" value="ZF_UBR"/>
    <property type="match status" value="1"/>
</dbReference>
<dbReference type="FunFam" id="2.10.110.30:FF:000001">
    <property type="entry name" value="E3 ubiquitin-protein ligase UBR2 isoform 1"/>
    <property type="match status" value="1"/>
</dbReference>
<evidence type="ECO:0000313" key="22">
    <source>
        <dbReference type="Ensembl" id="ENSCWAP00000023931.1"/>
    </source>
</evidence>
<dbReference type="InterPro" id="IPR014719">
    <property type="entry name" value="Ribosomal_bL12_C/ClpS-like"/>
</dbReference>
<dbReference type="GO" id="GO:0071596">
    <property type="term" value="P:ubiquitin-dependent protein catabolic process via the N-end rule pathway"/>
    <property type="evidence" value="ECO:0007669"/>
    <property type="project" value="UniProtKB-UniRule"/>
</dbReference>
<evidence type="ECO:0000256" key="13">
    <source>
        <dbReference type="ARBA" id="ARBA00022843"/>
    </source>
</evidence>
<reference evidence="22" key="1">
    <citation type="submission" date="2025-08" db="UniProtKB">
        <authorList>
            <consortium name="Ensembl"/>
        </authorList>
    </citation>
    <scope>IDENTIFICATION</scope>
</reference>
<dbReference type="InterPro" id="IPR047508">
    <property type="entry name" value="UBR-box_UBR2"/>
</dbReference>
<evidence type="ECO:0000256" key="6">
    <source>
        <dbReference type="ARBA" id="ARBA00022499"/>
    </source>
</evidence>
<evidence type="ECO:0000256" key="16">
    <source>
        <dbReference type="ARBA" id="ARBA00023242"/>
    </source>
</evidence>
<dbReference type="PANTHER" id="PTHR21497">
    <property type="entry name" value="UBIQUITIN LIGASE E3 ALPHA-RELATED"/>
    <property type="match status" value="1"/>
</dbReference>
<dbReference type="Pfam" id="PF22960">
    <property type="entry name" value="WHD_UBR1"/>
    <property type="match status" value="1"/>
</dbReference>
<protein>
    <recommendedName>
        <fullName evidence="19">E3 ubiquitin-protein ligase</fullName>
        <ecNumber evidence="19">2.3.2.27</ecNumber>
    </recommendedName>
</protein>
<dbReference type="FunFam" id="3.30.1390.10:FF:000003">
    <property type="entry name" value="E3 ubiquitin-protein ligase UBR2 isoform X1"/>
    <property type="match status" value="1"/>
</dbReference>
<dbReference type="GO" id="GO:0010526">
    <property type="term" value="P:transposable element silencing"/>
    <property type="evidence" value="ECO:0007669"/>
    <property type="project" value="Ensembl"/>
</dbReference>
<evidence type="ECO:0000259" key="21">
    <source>
        <dbReference type="PROSITE" id="PS51157"/>
    </source>
</evidence>
<accession>A0A8C3X649</accession>
<comment type="function">
    <text evidence="19">Ubiquitin ligase protein which is a component of the N-end rule pathway. Recognizes and binds to proteins bearing specific N-terminal residues that are destabilizing according to the N-end rule, leading to their ubiquitination and subsequent degradation.</text>
</comment>
<dbReference type="FunFam" id="1.10.10.2670:FF:000001">
    <property type="entry name" value="E3 ubiquitin-protein ligase UBR2 isoform X1"/>
    <property type="match status" value="1"/>
</dbReference>
<dbReference type="GO" id="GO:0141053">
    <property type="term" value="F:histone H2A ubiquitin ligase activity"/>
    <property type="evidence" value="ECO:0007669"/>
    <property type="project" value="Ensembl"/>
</dbReference>
<dbReference type="CDD" id="cd19679">
    <property type="entry name" value="UBR-box_UBR2"/>
    <property type="match status" value="1"/>
</dbReference>
<gene>
    <name evidence="22" type="primary">UBR2</name>
</gene>
<dbReference type="GO" id="GO:0071233">
    <property type="term" value="P:cellular response to L-leucine"/>
    <property type="evidence" value="ECO:0007669"/>
    <property type="project" value="Ensembl"/>
</dbReference>
<dbReference type="GO" id="GO:0070728">
    <property type="term" value="F:L-leucine binding"/>
    <property type="evidence" value="ECO:0007669"/>
    <property type="project" value="Ensembl"/>
</dbReference>
<keyword evidence="13" id="KW-0832">Ubl conjugation</keyword>
<dbReference type="GO" id="GO:0007283">
    <property type="term" value="P:spermatogenesis"/>
    <property type="evidence" value="ECO:0007669"/>
    <property type="project" value="Ensembl"/>
</dbReference>
<keyword evidence="10 19" id="KW-0863">Zinc-finger</keyword>
<dbReference type="GO" id="GO:0008270">
    <property type="term" value="F:zinc ion binding"/>
    <property type="evidence" value="ECO:0007669"/>
    <property type="project" value="UniProtKB-UniRule"/>
</dbReference>